<name>A0ACA9RGX1_9GLOM</name>
<protein>
    <submittedName>
        <fullName evidence="1">27757_t:CDS:1</fullName>
    </submittedName>
</protein>
<reference evidence="1" key="1">
    <citation type="submission" date="2021-06" db="EMBL/GenBank/DDBJ databases">
        <authorList>
            <person name="Kallberg Y."/>
            <person name="Tangrot J."/>
            <person name="Rosling A."/>
        </authorList>
    </citation>
    <scope>NUCLEOTIDE SEQUENCE</scope>
    <source>
        <strain evidence="1">MA461A</strain>
    </source>
</reference>
<accession>A0ACA9RGX1</accession>
<proteinExistence type="predicted"/>
<evidence type="ECO:0000313" key="2">
    <source>
        <dbReference type="Proteomes" id="UP000789920"/>
    </source>
</evidence>
<comment type="caution">
    <text evidence="1">The sequence shown here is derived from an EMBL/GenBank/DDBJ whole genome shotgun (WGS) entry which is preliminary data.</text>
</comment>
<gene>
    <name evidence="1" type="ORF">RPERSI_LOCUS19412</name>
</gene>
<organism evidence="1 2">
    <name type="scientific">Racocetra persica</name>
    <dbReference type="NCBI Taxonomy" id="160502"/>
    <lineage>
        <taxon>Eukaryota</taxon>
        <taxon>Fungi</taxon>
        <taxon>Fungi incertae sedis</taxon>
        <taxon>Mucoromycota</taxon>
        <taxon>Glomeromycotina</taxon>
        <taxon>Glomeromycetes</taxon>
        <taxon>Diversisporales</taxon>
        <taxon>Gigasporaceae</taxon>
        <taxon>Racocetra</taxon>
    </lineage>
</organism>
<dbReference type="Proteomes" id="UP000789920">
    <property type="component" value="Unassembled WGS sequence"/>
</dbReference>
<keyword evidence="2" id="KW-1185">Reference proteome</keyword>
<evidence type="ECO:0000313" key="1">
    <source>
        <dbReference type="EMBL" id="CAG8792536.1"/>
    </source>
</evidence>
<sequence>NCDDCRVAYKDWICAVSIPRCGTTNSNVIPRPVNQSRIPTIDQNLNPGEYQEIPPCMNLCYNVTQSCPPILLFTCPPNGTFNSVLSLSYGMMSSNVSVNGEILCNPMGSDWVISMAIRKNDRSIRYWTLGLAYTIFGIIVFGL</sequence>
<dbReference type="EMBL" id="CAJVQC010053187">
    <property type="protein sequence ID" value="CAG8792536.1"/>
    <property type="molecule type" value="Genomic_DNA"/>
</dbReference>
<feature type="non-terminal residue" evidence="1">
    <location>
        <position position="1"/>
    </location>
</feature>